<gene>
    <name evidence="3" type="ordered locus">Deima_0566</name>
</gene>
<dbReference type="RefSeq" id="WP_013555730.1">
    <property type="nucleotide sequence ID" value="NC_014958.1"/>
</dbReference>
<sequence precursor="true">MTFWRWLTTPDPSPGLNAAKLGKLLLKAFLFALVIVVIQALLRALGLKFVDTWWGSALLVIALYLPFARYLAVDMMPPARSTGAGAAGARKGGRVDARKFAGVKKGPPRQRR</sequence>
<dbReference type="AlphaFoldDB" id="E8U586"/>
<organism evidence="3 4">
    <name type="scientific">Deinococcus maricopensis (strain DSM 21211 / LMG 22137 / NRRL B-23946 / LB-34)</name>
    <dbReference type="NCBI Taxonomy" id="709986"/>
    <lineage>
        <taxon>Bacteria</taxon>
        <taxon>Thermotogati</taxon>
        <taxon>Deinococcota</taxon>
        <taxon>Deinococci</taxon>
        <taxon>Deinococcales</taxon>
        <taxon>Deinococcaceae</taxon>
        <taxon>Deinococcus</taxon>
    </lineage>
</organism>
<feature type="transmembrane region" description="Helical" evidence="2">
    <location>
        <begin position="24"/>
        <end position="46"/>
    </location>
</feature>
<keyword evidence="2" id="KW-1133">Transmembrane helix</keyword>
<feature type="region of interest" description="Disordered" evidence="1">
    <location>
        <begin position="81"/>
        <end position="112"/>
    </location>
</feature>
<evidence type="ECO:0000256" key="2">
    <source>
        <dbReference type="SAM" id="Phobius"/>
    </source>
</evidence>
<evidence type="ECO:0000256" key="1">
    <source>
        <dbReference type="SAM" id="MobiDB-lite"/>
    </source>
</evidence>
<reference evidence="4" key="2">
    <citation type="submission" date="2011-01" db="EMBL/GenBank/DDBJ databases">
        <title>The complete genome of Deinococcus maricopensis DSM 21211.</title>
        <authorList>
            <consortium name="US DOE Joint Genome Institute (JGI-PGF)"/>
            <person name="Lucas S."/>
            <person name="Copeland A."/>
            <person name="Lapidus A."/>
            <person name="Goodwin L."/>
            <person name="Pitluck S."/>
            <person name="Kyrpides N."/>
            <person name="Mavromatis K."/>
            <person name="Pagani I."/>
            <person name="Ivanova N."/>
            <person name="Ovchinnikova G."/>
            <person name="Zeytun A."/>
            <person name="Detter J.C."/>
            <person name="Han C."/>
            <person name="Land M."/>
            <person name="Hauser L."/>
            <person name="Markowitz V."/>
            <person name="Cheng J.-F."/>
            <person name="Hugenholtz P."/>
            <person name="Woyke T."/>
            <person name="Wu D."/>
            <person name="Pukall R."/>
            <person name="Gehrich-Schroeter G."/>
            <person name="Brambilla E."/>
            <person name="Klenk H.-P."/>
            <person name="Eisen J.A."/>
        </authorList>
    </citation>
    <scope>NUCLEOTIDE SEQUENCE [LARGE SCALE GENOMIC DNA]</scope>
    <source>
        <strain evidence="4">DSM 21211 / LMG 22137 / NRRL B-23946 / LB-34</strain>
    </source>
</reference>
<dbReference type="OrthoDB" id="69922at2"/>
<name>E8U586_DEIML</name>
<dbReference type="Proteomes" id="UP000008635">
    <property type="component" value="Chromosome"/>
</dbReference>
<accession>E8U586</accession>
<evidence type="ECO:0000313" key="3">
    <source>
        <dbReference type="EMBL" id="ADV66225.1"/>
    </source>
</evidence>
<protein>
    <submittedName>
        <fullName evidence="3">Uncharacterized protein</fullName>
    </submittedName>
</protein>
<keyword evidence="2" id="KW-0472">Membrane</keyword>
<feature type="transmembrane region" description="Helical" evidence="2">
    <location>
        <begin position="52"/>
        <end position="72"/>
    </location>
</feature>
<keyword evidence="4" id="KW-1185">Reference proteome</keyword>
<dbReference type="HOGENOM" id="CLU_2141796_0_0_0"/>
<evidence type="ECO:0000313" key="4">
    <source>
        <dbReference type="Proteomes" id="UP000008635"/>
    </source>
</evidence>
<dbReference type="STRING" id="709986.Deima_0566"/>
<reference evidence="3 4" key="1">
    <citation type="journal article" date="2011" name="Stand. Genomic Sci.">
        <title>Complete genome sequence of Deinococcus maricopensis type strain (LB-34).</title>
        <authorList>
            <person name="Pukall R."/>
            <person name="Zeytun A."/>
            <person name="Lucas S."/>
            <person name="Lapidus A."/>
            <person name="Hammon N."/>
            <person name="Deshpande S."/>
            <person name="Nolan M."/>
            <person name="Cheng J.F."/>
            <person name="Pitluck S."/>
            <person name="Liolios K."/>
            <person name="Pagani I."/>
            <person name="Mikhailova N."/>
            <person name="Ivanova N."/>
            <person name="Mavromatis K."/>
            <person name="Pati A."/>
            <person name="Tapia R."/>
            <person name="Han C."/>
            <person name="Goodwin L."/>
            <person name="Chen A."/>
            <person name="Palaniappan K."/>
            <person name="Land M."/>
            <person name="Hauser L."/>
            <person name="Chang Y.J."/>
            <person name="Jeffries C.D."/>
            <person name="Brambilla E.M."/>
            <person name="Rohde M."/>
            <person name="Goker M."/>
            <person name="Detter J.C."/>
            <person name="Woyke T."/>
            <person name="Bristow J."/>
            <person name="Eisen J.A."/>
            <person name="Markowitz V."/>
            <person name="Hugenholtz P."/>
            <person name="Kyrpides N.C."/>
            <person name="Klenk H.P."/>
        </authorList>
    </citation>
    <scope>NUCLEOTIDE SEQUENCE [LARGE SCALE GENOMIC DNA]</scope>
    <source>
        <strain evidence="4">DSM 21211 / LMG 22137 / NRRL B-23946 / LB-34</strain>
    </source>
</reference>
<dbReference type="EMBL" id="CP002454">
    <property type="protein sequence ID" value="ADV66225.1"/>
    <property type="molecule type" value="Genomic_DNA"/>
</dbReference>
<dbReference type="KEGG" id="dmr:Deima_0566"/>
<proteinExistence type="predicted"/>
<keyword evidence="2" id="KW-0812">Transmembrane</keyword>